<evidence type="ECO:0000256" key="4">
    <source>
        <dbReference type="ARBA" id="ARBA00022989"/>
    </source>
</evidence>
<evidence type="ECO:0000313" key="8">
    <source>
        <dbReference type="Proteomes" id="UP000823388"/>
    </source>
</evidence>
<evidence type="ECO:0000256" key="3">
    <source>
        <dbReference type="ARBA" id="ARBA00022692"/>
    </source>
</evidence>
<name>A0A8T0RE77_PANVG</name>
<dbReference type="PANTHER" id="PTHR11654">
    <property type="entry name" value="OLIGOPEPTIDE TRANSPORTER-RELATED"/>
    <property type="match status" value="1"/>
</dbReference>
<dbReference type="GO" id="GO:0022857">
    <property type="term" value="F:transmembrane transporter activity"/>
    <property type="evidence" value="ECO:0007669"/>
    <property type="project" value="InterPro"/>
</dbReference>
<comment type="similarity">
    <text evidence="2">Belongs to the major facilitator superfamily. Proton-dependent oligopeptide transporter (POT/PTR) (TC 2.A.17) family.</text>
</comment>
<keyword evidence="8" id="KW-1185">Reference proteome</keyword>
<keyword evidence="5 6" id="KW-0472">Membrane</keyword>
<evidence type="ECO:0000256" key="5">
    <source>
        <dbReference type="ARBA" id="ARBA00023136"/>
    </source>
</evidence>
<organism evidence="7 8">
    <name type="scientific">Panicum virgatum</name>
    <name type="common">Blackwell switchgrass</name>
    <dbReference type="NCBI Taxonomy" id="38727"/>
    <lineage>
        <taxon>Eukaryota</taxon>
        <taxon>Viridiplantae</taxon>
        <taxon>Streptophyta</taxon>
        <taxon>Embryophyta</taxon>
        <taxon>Tracheophyta</taxon>
        <taxon>Spermatophyta</taxon>
        <taxon>Magnoliopsida</taxon>
        <taxon>Liliopsida</taxon>
        <taxon>Poales</taxon>
        <taxon>Poaceae</taxon>
        <taxon>PACMAD clade</taxon>
        <taxon>Panicoideae</taxon>
        <taxon>Panicodae</taxon>
        <taxon>Paniceae</taxon>
        <taxon>Panicinae</taxon>
        <taxon>Panicum</taxon>
        <taxon>Panicum sect. Hiantes</taxon>
    </lineage>
</organism>
<accession>A0A8T0RE77</accession>
<dbReference type="AlphaFoldDB" id="A0A8T0RE77"/>
<keyword evidence="4 6" id="KW-1133">Transmembrane helix</keyword>
<dbReference type="Proteomes" id="UP000823388">
    <property type="component" value="Chromosome 6K"/>
</dbReference>
<keyword evidence="3 6" id="KW-0812">Transmembrane</keyword>
<dbReference type="Pfam" id="PF00854">
    <property type="entry name" value="PTR2"/>
    <property type="match status" value="1"/>
</dbReference>
<proteinExistence type="inferred from homology"/>
<evidence type="ECO:0000256" key="1">
    <source>
        <dbReference type="ARBA" id="ARBA00004141"/>
    </source>
</evidence>
<dbReference type="EMBL" id="CM029047">
    <property type="protein sequence ID" value="KAG2583428.1"/>
    <property type="molecule type" value="Genomic_DNA"/>
</dbReference>
<feature type="transmembrane region" description="Helical" evidence="6">
    <location>
        <begin position="27"/>
        <end position="50"/>
    </location>
</feature>
<dbReference type="InterPro" id="IPR000109">
    <property type="entry name" value="POT_fam"/>
</dbReference>
<reference evidence="7" key="1">
    <citation type="submission" date="2020-05" db="EMBL/GenBank/DDBJ databases">
        <title>WGS assembly of Panicum virgatum.</title>
        <authorList>
            <person name="Lovell J.T."/>
            <person name="Jenkins J."/>
            <person name="Shu S."/>
            <person name="Juenger T.E."/>
            <person name="Schmutz J."/>
        </authorList>
    </citation>
    <scope>NUCLEOTIDE SEQUENCE</scope>
    <source>
        <strain evidence="7">AP13</strain>
    </source>
</reference>
<evidence type="ECO:0000256" key="2">
    <source>
        <dbReference type="ARBA" id="ARBA00005982"/>
    </source>
</evidence>
<dbReference type="GO" id="GO:0016020">
    <property type="term" value="C:membrane"/>
    <property type="evidence" value="ECO:0007669"/>
    <property type="project" value="UniProtKB-SubCell"/>
</dbReference>
<comment type="subcellular location">
    <subcellularLocation>
        <location evidence="1">Membrane</location>
        <topology evidence="1">Multi-pass membrane protein</topology>
    </subcellularLocation>
</comment>
<dbReference type="Gene3D" id="1.20.1250.20">
    <property type="entry name" value="MFS general substrate transporter like domains"/>
    <property type="match status" value="1"/>
</dbReference>
<feature type="transmembrane region" description="Helical" evidence="6">
    <location>
        <begin position="57"/>
        <end position="82"/>
    </location>
</feature>
<protein>
    <submittedName>
        <fullName evidence="7">Uncharacterized protein</fullName>
    </submittedName>
</protein>
<evidence type="ECO:0000256" key="6">
    <source>
        <dbReference type="SAM" id="Phobius"/>
    </source>
</evidence>
<sequence>MCIPLHPNPSAPCVATPGAAAAGDAAYLLQLVLHGAGPLHHVAATVIVYIQQARGWVIGFSVPVVLMVTALTLFLLGSPFYLKAAADRSAILGLVQVLVASYKNRHEPMPPETADALSFHNKAGAKPRTPTNKLKIRYLNRACVLRNPGKELSADGVACDPWRLCTVQQVEPWRTSRPSSACCFCVATPGAAPYGWDLGGKRAWARFLSIPGSAQPHRQEELHLACASPSTARSAGYAYRSARSAPLSMCRDLTFNLRDDVCFRFVLNGDHFLLLKAVTPDCIYVLLQRPIGATKPIEQGARSGHYFFY</sequence>
<dbReference type="InterPro" id="IPR036259">
    <property type="entry name" value="MFS_trans_sf"/>
</dbReference>
<evidence type="ECO:0000313" key="7">
    <source>
        <dbReference type="EMBL" id="KAG2583428.1"/>
    </source>
</evidence>
<comment type="caution">
    <text evidence="7">The sequence shown here is derived from an EMBL/GenBank/DDBJ whole genome shotgun (WGS) entry which is preliminary data.</text>
</comment>
<gene>
    <name evidence="7" type="ORF">PVAP13_6KG214512</name>
</gene>